<feature type="non-terminal residue" evidence="6">
    <location>
        <position position="1"/>
    </location>
</feature>
<dbReference type="InterPro" id="IPR000796">
    <property type="entry name" value="Asp_trans"/>
</dbReference>
<organism evidence="6 7">
    <name type="scientific">Funneliformis geosporum</name>
    <dbReference type="NCBI Taxonomy" id="1117311"/>
    <lineage>
        <taxon>Eukaryota</taxon>
        <taxon>Fungi</taxon>
        <taxon>Fungi incertae sedis</taxon>
        <taxon>Mucoromycota</taxon>
        <taxon>Glomeromycotina</taxon>
        <taxon>Glomeromycetes</taxon>
        <taxon>Glomerales</taxon>
        <taxon>Glomeraceae</taxon>
        <taxon>Funneliformis</taxon>
    </lineage>
</organism>
<dbReference type="Proteomes" id="UP001153678">
    <property type="component" value="Unassembled WGS sequence"/>
</dbReference>
<keyword evidence="5" id="KW-0663">Pyridoxal phosphate</keyword>
<dbReference type="EMBL" id="CAMKVN010007402">
    <property type="protein sequence ID" value="CAI2191443.1"/>
    <property type="molecule type" value="Genomic_DNA"/>
</dbReference>
<comment type="subunit">
    <text evidence="2">Homodimer.</text>
</comment>
<keyword evidence="7" id="KW-1185">Reference proteome</keyword>
<comment type="caution">
    <text evidence="6">The sequence shown here is derived from an EMBL/GenBank/DDBJ whole genome shotgun (WGS) entry which is preliminary data.</text>
</comment>
<dbReference type="PANTHER" id="PTHR11879:SF22">
    <property type="entry name" value="ASPARTATE AMINOTRANSFERASE, MITOCHONDRIAL"/>
    <property type="match status" value="1"/>
</dbReference>
<evidence type="ECO:0000256" key="5">
    <source>
        <dbReference type="ARBA" id="ARBA00022898"/>
    </source>
</evidence>
<dbReference type="InterPro" id="IPR015424">
    <property type="entry name" value="PyrdxlP-dep_Trfase"/>
</dbReference>
<dbReference type="PANTHER" id="PTHR11879">
    <property type="entry name" value="ASPARTATE AMINOTRANSFERASE"/>
    <property type="match status" value="1"/>
</dbReference>
<dbReference type="GO" id="GO:0004069">
    <property type="term" value="F:L-aspartate:2-oxoglutarate aminotransferase activity"/>
    <property type="evidence" value="ECO:0007669"/>
    <property type="project" value="UniProtKB-EC"/>
</dbReference>
<keyword evidence="4" id="KW-0808">Transferase</keyword>
<evidence type="ECO:0000313" key="7">
    <source>
        <dbReference type="Proteomes" id="UP001153678"/>
    </source>
</evidence>
<dbReference type="InterPro" id="IPR015421">
    <property type="entry name" value="PyrdxlP-dep_Trfase_major"/>
</dbReference>
<comment type="cofactor">
    <cofactor evidence="1">
        <name>pyridoxal 5'-phosphate</name>
        <dbReference type="ChEBI" id="CHEBI:597326"/>
    </cofactor>
</comment>
<evidence type="ECO:0000256" key="4">
    <source>
        <dbReference type="ARBA" id="ARBA00022679"/>
    </source>
</evidence>
<dbReference type="OrthoDB" id="6752799at2759"/>
<keyword evidence="3" id="KW-0032">Aminotransferase</keyword>
<dbReference type="GO" id="GO:0005739">
    <property type="term" value="C:mitochondrion"/>
    <property type="evidence" value="ECO:0007669"/>
    <property type="project" value="TreeGrafter"/>
</dbReference>
<dbReference type="GO" id="GO:0006533">
    <property type="term" value="P:L-aspartate catabolic process"/>
    <property type="evidence" value="ECO:0007669"/>
    <property type="project" value="TreeGrafter"/>
</dbReference>
<dbReference type="AlphaFoldDB" id="A0A9W4T3V1"/>
<evidence type="ECO:0000256" key="1">
    <source>
        <dbReference type="ARBA" id="ARBA00001933"/>
    </source>
</evidence>
<evidence type="ECO:0000256" key="3">
    <source>
        <dbReference type="ARBA" id="ARBA00022576"/>
    </source>
</evidence>
<sequence length="205" mass="23276">ATQKLSLLKFDNKNKIITYFSPMNLNDNEFNDLCKGFETQNLNEGKENSIKIDEEVKLDEIPQVMSEENVSGKVEKVKETTYWCALFKQDGSLEAKEMILKNKLNKEYLSITGLAFFTKKVALLAYSKDLELLGEGRIAVTQLISSTGNHHAVFRDSGLEVGQYRYYDKSTNGLDFNSFIEDIQNAQNIPSFYYTPACIILLGLI</sequence>
<dbReference type="SUPFAM" id="SSF53383">
    <property type="entry name" value="PLP-dependent transferases"/>
    <property type="match status" value="1"/>
</dbReference>
<gene>
    <name evidence="6" type="ORF">FWILDA_LOCUS15074</name>
</gene>
<dbReference type="Gene3D" id="3.40.640.10">
    <property type="entry name" value="Type I PLP-dependent aspartate aminotransferase-like (Major domain)"/>
    <property type="match status" value="2"/>
</dbReference>
<protein>
    <submittedName>
        <fullName evidence="6">9847_t:CDS:1</fullName>
    </submittedName>
</protein>
<evidence type="ECO:0000313" key="6">
    <source>
        <dbReference type="EMBL" id="CAI2191443.1"/>
    </source>
</evidence>
<reference evidence="6" key="1">
    <citation type="submission" date="2022-08" db="EMBL/GenBank/DDBJ databases">
        <authorList>
            <person name="Kallberg Y."/>
            <person name="Tangrot J."/>
            <person name="Rosling A."/>
        </authorList>
    </citation>
    <scope>NUCLEOTIDE SEQUENCE</scope>
    <source>
        <strain evidence="6">Wild A</strain>
    </source>
</reference>
<name>A0A9W4T3V1_9GLOM</name>
<evidence type="ECO:0000256" key="2">
    <source>
        <dbReference type="ARBA" id="ARBA00011738"/>
    </source>
</evidence>
<accession>A0A9W4T3V1</accession>
<proteinExistence type="predicted"/>